<dbReference type="InterPro" id="IPR051206">
    <property type="entry name" value="NAMLAA_amidase_2"/>
</dbReference>
<accession>A0A345CW60</accession>
<evidence type="ECO:0000256" key="5">
    <source>
        <dbReference type="ARBA" id="ARBA00023316"/>
    </source>
</evidence>
<reference evidence="7 8" key="1">
    <citation type="submission" date="2016-01" db="EMBL/GenBank/DDBJ databases">
        <authorList>
            <person name="Oliw E.H."/>
        </authorList>
    </citation>
    <scope>NUCLEOTIDE SEQUENCE [LARGE SCALE GENOMIC DNA]</scope>
    <source>
        <strain evidence="7 8">MDcuke</strain>
    </source>
</reference>
<evidence type="ECO:0000313" key="8">
    <source>
        <dbReference type="Proteomes" id="UP000264980"/>
    </source>
</evidence>
<evidence type="ECO:0000256" key="2">
    <source>
        <dbReference type="ARBA" id="ARBA00007553"/>
    </source>
</evidence>
<dbReference type="GO" id="GO:0071555">
    <property type="term" value="P:cell wall organization"/>
    <property type="evidence" value="ECO:0007669"/>
    <property type="project" value="UniProtKB-KW"/>
</dbReference>
<proteinExistence type="inferred from homology"/>
<dbReference type="InterPro" id="IPR036365">
    <property type="entry name" value="PGBD-like_sf"/>
</dbReference>
<dbReference type="Gene3D" id="1.10.101.10">
    <property type="entry name" value="PGBD-like superfamily/PGBD"/>
    <property type="match status" value="1"/>
</dbReference>
<dbReference type="Gene3D" id="3.40.80.10">
    <property type="entry name" value="Peptidoglycan recognition protein-like"/>
    <property type="match status" value="1"/>
</dbReference>
<dbReference type="SUPFAM" id="SSF55846">
    <property type="entry name" value="N-acetylmuramoyl-L-alanine amidase-like"/>
    <property type="match status" value="1"/>
</dbReference>
<name>A0A345CW60_9GAMM</name>
<dbReference type="PANTHER" id="PTHR30417">
    <property type="entry name" value="N-ACETYLMURAMOYL-L-ALANINE AMIDASE AMID"/>
    <property type="match status" value="1"/>
</dbReference>
<dbReference type="SMART" id="SM00644">
    <property type="entry name" value="Ami_2"/>
    <property type="match status" value="1"/>
</dbReference>
<sequence length="292" mass="32552">MQQDIFFSRFDKIKRNLAIVGLAISLTGCATQPMKIAERAGYFANKTTTAVGQNERVRFLVMHYTALNDEQSLKELTQGNVSAHYLIPEEPAMKNGKPVVLQLVDENKRAWHAGVSSWNGRSNLNDSSIGIEIVNSGFTDDVNGQRTWYPFSEKQITAVAALAKDIIHRYQITPDNVIGHADIAPLRKQDPGKLFPWERLAAMGIGAWPDPIAVSQYLAGRAALEPAEVKNIQLLLKQYGYDQIPQHGILDEATRKNIAAFQMHFRPTDISGNADAETESIAYALIQQYRQT</sequence>
<dbReference type="GO" id="GO:0008745">
    <property type="term" value="F:N-acetylmuramoyl-L-alanine amidase activity"/>
    <property type="evidence" value="ECO:0007669"/>
    <property type="project" value="UniProtKB-EC"/>
</dbReference>
<dbReference type="CDD" id="cd06583">
    <property type="entry name" value="PGRP"/>
    <property type="match status" value="1"/>
</dbReference>
<dbReference type="GO" id="GO:0009254">
    <property type="term" value="P:peptidoglycan turnover"/>
    <property type="evidence" value="ECO:0007669"/>
    <property type="project" value="TreeGrafter"/>
</dbReference>
<dbReference type="RefSeq" id="WP_016193028.1">
    <property type="nucleotide sequence ID" value="NZ_CP013970.1"/>
</dbReference>
<dbReference type="GO" id="GO:0009253">
    <property type="term" value="P:peptidoglycan catabolic process"/>
    <property type="evidence" value="ECO:0007669"/>
    <property type="project" value="InterPro"/>
</dbReference>
<dbReference type="InterPro" id="IPR002477">
    <property type="entry name" value="Peptidoglycan-bd-like"/>
</dbReference>
<dbReference type="Pfam" id="PF01471">
    <property type="entry name" value="PG_binding_1"/>
    <property type="match status" value="1"/>
</dbReference>
<dbReference type="AlphaFoldDB" id="A0A345CW60"/>
<dbReference type="SUPFAM" id="SSF47090">
    <property type="entry name" value="PGBD-like"/>
    <property type="match status" value="1"/>
</dbReference>
<comment type="catalytic activity">
    <reaction evidence="1">
        <text>Hydrolyzes the link between N-acetylmuramoyl residues and L-amino acid residues in certain cell-wall glycopeptides.</text>
        <dbReference type="EC" id="3.5.1.28"/>
    </reaction>
</comment>
<dbReference type="PANTHER" id="PTHR30417:SF1">
    <property type="entry name" value="N-ACETYLMURAMOYL-L-ALANINE AMIDASE AMID"/>
    <property type="match status" value="1"/>
</dbReference>
<gene>
    <name evidence="7" type="ORF">AV903_19140</name>
</gene>
<dbReference type="EC" id="3.5.1.28" evidence="3"/>
<dbReference type="InterPro" id="IPR036505">
    <property type="entry name" value="Amidase/PGRP_sf"/>
</dbReference>
<evidence type="ECO:0000256" key="4">
    <source>
        <dbReference type="ARBA" id="ARBA00022801"/>
    </source>
</evidence>
<keyword evidence="4" id="KW-0378">Hydrolase</keyword>
<dbReference type="InterPro" id="IPR002502">
    <property type="entry name" value="Amidase_domain"/>
</dbReference>
<dbReference type="Pfam" id="PF01510">
    <property type="entry name" value="Amidase_2"/>
    <property type="match status" value="1"/>
</dbReference>
<comment type="similarity">
    <text evidence="2">Belongs to the N-acetylmuramoyl-L-alanine amidase 2 family.</text>
</comment>
<feature type="domain" description="N-acetylmuramoyl-L-alanine amidase" evidence="6">
    <location>
        <begin position="45"/>
        <end position="192"/>
    </location>
</feature>
<evidence type="ECO:0000313" key="7">
    <source>
        <dbReference type="EMBL" id="AXF77677.1"/>
    </source>
</evidence>
<evidence type="ECO:0000259" key="6">
    <source>
        <dbReference type="SMART" id="SM00644"/>
    </source>
</evidence>
<dbReference type="FunFam" id="3.40.80.10:FF:000003">
    <property type="entry name" value="N-acetylmuramoyl-L-alanine amidase"/>
    <property type="match status" value="1"/>
</dbReference>
<dbReference type="Proteomes" id="UP000264980">
    <property type="component" value="Chromosome"/>
</dbReference>
<dbReference type="InterPro" id="IPR036366">
    <property type="entry name" value="PGBDSf"/>
</dbReference>
<keyword evidence="5" id="KW-0961">Cell wall biogenesis/degradation</keyword>
<organism evidence="7 8">
    <name type="scientific">Erwinia tracheiphila</name>
    <dbReference type="NCBI Taxonomy" id="65700"/>
    <lineage>
        <taxon>Bacteria</taxon>
        <taxon>Pseudomonadati</taxon>
        <taxon>Pseudomonadota</taxon>
        <taxon>Gammaproteobacteria</taxon>
        <taxon>Enterobacterales</taxon>
        <taxon>Erwiniaceae</taxon>
        <taxon>Erwinia</taxon>
    </lineage>
</organism>
<evidence type="ECO:0000256" key="3">
    <source>
        <dbReference type="ARBA" id="ARBA00011901"/>
    </source>
</evidence>
<dbReference type="GO" id="GO:0019867">
    <property type="term" value="C:outer membrane"/>
    <property type="evidence" value="ECO:0007669"/>
    <property type="project" value="TreeGrafter"/>
</dbReference>
<dbReference type="EMBL" id="CP013970">
    <property type="protein sequence ID" value="AXF77677.1"/>
    <property type="molecule type" value="Genomic_DNA"/>
</dbReference>
<evidence type="ECO:0000256" key="1">
    <source>
        <dbReference type="ARBA" id="ARBA00001561"/>
    </source>
</evidence>
<protein>
    <recommendedName>
        <fullName evidence="3">N-acetylmuramoyl-L-alanine amidase</fullName>
        <ecNumber evidence="3">3.5.1.28</ecNumber>
    </recommendedName>
</protein>